<organism evidence="1 2">
    <name type="scientific">Agathobaculum hominis</name>
    <dbReference type="NCBI Taxonomy" id="2763014"/>
    <lineage>
        <taxon>Bacteria</taxon>
        <taxon>Bacillati</taxon>
        <taxon>Bacillota</taxon>
        <taxon>Clostridia</taxon>
        <taxon>Eubacteriales</taxon>
        <taxon>Butyricicoccaceae</taxon>
        <taxon>Agathobaculum</taxon>
    </lineage>
</organism>
<gene>
    <name evidence="1" type="ORF">H8S02_06580</name>
</gene>
<dbReference type="InterPro" id="IPR027417">
    <property type="entry name" value="P-loop_NTPase"/>
</dbReference>
<evidence type="ECO:0000313" key="1">
    <source>
        <dbReference type="EMBL" id="MBC5695607.1"/>
    </source>
</evidence>
<accession>A0ABR7GMR7</accession>
<dbReference type="PANTHER" id="PTHR11669">
    <property type="entry name" value="REPLICATION FACTOR C / DNA POLYMERASE III GAMMA-TAU SUBUNIT"/>
    <property type="match status" value="1"/>
</dbReference>
<dbReference type="InterPro" id="IPR050238">
    <property type="entry name" value="DNA_Rep/Repair_Clamp_Loader"/>
</dbReference>
<evidence type="ECO:0008006" key="3">
    <source>
        <dbReference type="Google" id="ProtNLM"/>
    </source>
</evidence>
<dbReference type="PANTHER" id="PTHR11669:SF8">
    <property type="entry name" value="DNA POLYMERASE III SUBUNIT DELTA"/>
    <property type="match status" value="1"/>
</dbReference>
<proteinExistence type="predicted"/>
<evidence type="ECO:0000313" key="2">
    <source>
        <dbReference type="Proteomes" id="UP000641741"/>
    </source>
</evidence>
<protein>
    <recommendedName>
        <fullName evidence="3">DNA polymerase III subunit delta</fullName>
    </recommendedName>
</protein>
<dbReference type="Proteomes" id="UP000641741">
    <property type="component" value="Unassembled WGS sequence"/>
</dbReference>
<keyword evidence="2" id="KW-1185">Reference proteome</keyword>
<dbReference type="Pfam" id="PF13177">
    <property type="entry name" value="DNA_pol3_delta2"/>
    <property type="match status" value="1"/>
</dbReference>
<sequence length="294" mass="31979">MISFDALPGNRSLKASLRRALAGRVPQTILLSGDDSRSLETLSTALAAGILCEADGPRPCGACLSCRKVQDGVHPDLTLIDEGEEELKVDLARRIKAENAIIPNDGARRVTVIRHAHNMNAYAQNALLKELEEPPHFAFFILTSEKPDALLQTVRSRCTRFALEPSGEEQAVSDDEATRLLAPYLTAVAGKREGSMMLAALGMEKTPRRALIGVMGVMQAALRDAIFRAEGLHEPLLQPALTKQSEALASALTPERLLAFYDFTDELVHRISRNAASAAVTCALTSDVYRICYQ</sequence>
<reference evidence="1 2" key="1">
    <citation type="submission" date="2020-08" db="EMBL/GenBank/DDBJ databases">
        <title>Genome public.</title>
        <authorList>
            <person name="Liu C."/>
            <person name="Sun Q."/>
        </authorList>
    </citation>
    <scope>NUCLEOTIDE SEQUENCE [LARGE SCALE GENOMIC DNA]</scope>
    <source>
        <strain evidence="1 2">M2</strain>
    </source>
</reference>
<dbReference type="EMBL" id="JACOPK010000005">
    <property type="protein sequence ID" value="MBC5695607.1"/>
    <property type="molecule type" value="Genomic_DNA"/>
</dbReference>
<dbReference type="RefSeq" id="WP_186969844.1">
    <property type="nucleotide sequence ID" value="NZ_JACOPK010000005.1"/>
</dbReference>
<name>A0ABR7GMR7_9FIRM</name>
<dbReference type="Gene3D" id="3.40.50.300">
    <property type="entry name" value="P-loop containing nucleotide triphosphate hydrolases"/>
    <property type="match status" value="1"/>
</dbReference>
<comment type="caution">
    <text evidence="1">The sequence shown here is derived from an EMBL/GenBank/DDBJ whole genome shotgun (WGS) entry which is preliminary data.</text>
</comment>
<dbReference type="SUPFAM" id="SSF52540">
    <property type="entry name" value="P-loop containing nucleoside triphosphate hydrolases"/>
    <property type="match status" value="1"/>
</dbReference>